<keyword evidence="4" id="KW-1185">Reference proteome</keyword>
<feature type="region of interest" description="Disordered" evidence="1">
    <location>
        <begin position="797"/>
        <end position="818"/>
    </location>
</feature>
<comment type="caution">
    <text evidence="3">The sequence shown here is derived from an EMBL/GenBank/DDBJ whole genome shotgun (WGS) entry which is preliminary data.</text>
</comment>
<evidence type="ECO:0000313" key="4">
    <source>
        <dbReference type="Proteomes" id="UP000613266"/>
    </source>
</evidence>
<dbReference type="InterPro" id="IPR011990">
    <property type="entry name" value="TPR-like_helical_dom_sf"/>
</dbReference>
<proteinExistence type="predicted"/>
<feature type="non-terminal residue" evidence="3">
    <location>
        <position position="818"/>
    </location>
</feature>
<evidence type="ECO:0000256" key="1">
    <source>
        <dbReference type="SAM" id="MobiDB-lite"/>
    </source>
</evidence>
<dbReference type="Gene3D" id="1.25.40.10">
    <property type="entry name" value="Tetratricopeptide repeat domain"/>
    <property type="match status" value="1"/>
</dbReference>
<feature type="domain" description="MalT-like winged helix" evidence="2">
    <location>
        <begin position="258"/>
        <end position="340"/>
    </location>
</feature>
<organism evidence="3 4">
    <name type="scientific">Inhella proteolytica</name>
    <dbReference type="NCBI Taxonomy" id="2795029"/>
    <lineage>
        <taxon>Bacteria</taxon>
        <taxon>Pseudomonadati</taxon>
        <taxon>Pseudomonadota</taxon>
        <taxon>Betaproteobacteria</taxon>
        <taxon>Burkholderiales</taxon>
        <taxon>Sphaerotilaceae</taxon>
        <taxon>Inhella</taxon>
    </lineage>
</organism>
<dbReference type="InterPro" id="IPR027417">
    <property type="entry name" value="P-loop_NTPase"/>
</dbReference>
<protein>
    <recommendedName>
        <fullName evidence="2">MalT-like winged helix domain-containing protein</fullName>
    </recommendedName>
</protein>
<sequence>MTSSPPVYSFARTKIQPPRLRADLLPRPALAQRLQQGLQKGPQQARLSLLVAPGGFGKSSLLLQALAGLQLRCAWLACEEADTLGRWASSLVAALEPFDLPWRQSPEALIAQLEAPEGPRALRDALVNALAASEGAQGLIVLDDAHHLQDPRLLDFLAGLLERLPGSWGLAWLGRSEPPWSLARWRAAGELLELRQDRLRFSLAEIEQLCQAAGQGQAEQLLARTEGWPVGVSLALGSEGGGSGPLRSERHVLDYLRHEVLDALPPPLREFLVQCSVLPELSALRCAAVSGQADAERFLDEIERRGLFFQEVESAERTLRLHDLFRDALALERRRLDPAQQRALWQRAAAGESDPQRRFHYLLQAEDPEAAIQALSAAAPTLITAGLNDAVQRMVGQVPAAAAAQSPELALLQGLIAWERLEVPRMLEQMRRAVALYAARGDAAGHELACAYAALALNGLSPIGAPQLDPAFAITVGPHTAPRTRVIHALHQAWHAFDLGDCEGTARHYHAVLDALAGEREPALWYQVLPGLALLGVRPLEAVLERYAEAALRVAGDDYPALRAVALTMQGGAALWRGQLASARTALDEAADLAAWTNRPHNVCVYALTTRLVCRTAQGEFTAAQADHLRELQQMGGLEHRPNWYLRWFELRCALLADDWAAAQAIAQALRPMLPPTLRESHTGVQLCIDAYSAWLAGDGARATTLLDEALNLYGELDAQGIASALRVQRAALHLQAGEPEAAAQKVRELLALQRRGGYVLGARMGGPRHLAALAEAGLPLQPEEQSQLQALCGQAAPAGPAAPLPAPALAPAPAGAG</sequence>
<dbReference type="Pfam" id="PF25873">
    <property type="entry name" value="WHD_MalT"/>
    <property type="match status" value="1"/>
</dbReference>
<dbReference type="AlphaFoldDB" id="A0A931JB28"/>
<reference evidence="3" key="1">
    <citation type="submission" date="2020-12" db="EMBL/GenBank/DDBJ databases">
        <title>The genome sequence of Inhella sp. 1Y17.</title>
        <authorList>
            <person name="Liu Y."/>
        </authorList>
    </citation>
    <scope>NUCLEOTIDE SEQUENCE</scope>
    <source>
        <strain evidence="3">1Y17</strain>
    </source>
</reference>
<dbReference type="InterPro" id="IPR059106">
    <property type="entry name" value="WHD_MalT"/>
</dbReference>
<accession>A0A931JB28</accession>
<dbReference type="RefSeq" id="WP_198113677.1">
    <property type="nucleotide sequence ID" value="NZ_JAEDAK010000035.1"/>
</dbReference>
<name>A0A931JB28_9BURK</name>
<gene>
    <name evidence="3" type="ORF">I7X39_22875</name>
</gene>
<dbReference type="Proteomes" id="UP000613266">
    <property type="component" value="Unassembled WGS sequence"/>
</dbReference>
<dbReference type="Gene3D" id="3.40.50.300">
    <property type="entry name" value="P-loop containing nucleotide triphosphate hydrolases"/>
    <property type="match status" value="1"/>
</dbReference>
<feature type="compositionally biased region" description="Pro residues" evidence="1">
    <location>
        <begin position="801"/>
        <end position="811"/>
    </location>
</feature>
<dbReference type="SUPFAM" id="SSF52540">
    <property type="entry name" value="P-loop containing nucleoside triphosphate hydrolases"/>
    <property type="match status" value="1"/>
</dbReference>
<dbReference type="EMBL" id="JAEDAK010000035">
    <property type="protein sequence ID" value="MBH9579742.1"/>
    <property type="molecule type" value="Genomic_DNA"/>
</dbReference>
<evidence type="ECO:0000313" key="3">
    <source>
        <dbReference type="EMBL" id="MBH9579742.1"/>
    </source>
</evidence>
<evidence type="ECO:0000259" key="2">
    <source>
        <dbReference type="Pfam" id="PF25873"/>
    </source>
</evidence>